<evidence type="ECO:0000313" key="3">
    <source>
        <dbReference type="Proteomes" id="UP000565715"/>
    </source>
</evidence>
<dbReference type="AlphaFoldDB" id="A0A846XJC1"/>
<dbReference type="PANTHER" id="PTHR42964">
    <property type="entry name" value="ENOYL-COA HYDRATASE"/>
    <property type="match status" value="1"/>
</dbReference>
<dbReference type="Pfam" id="PF00378">
    <property type="entry name" value="ECH_1"/>
    <property type="match status" value="1"/>
</dbReference>
<proteinExistence type="inferred from homology"/>
<evidence type="ECO:0000313" key="2">
    <source>
        <dbReference type="EMBL" id="NKY34673.1"/>
    </source>
</evidence>
<dbReference type="RefSeq" id="WP_084471398.1">
    <property type="nucleotide sequence ID" value="NZ_JAAXOO010000004.1"/>
</dbReference>
<dbReference type="Proteomes" id="UP000565715">
    <property type="component" value="Unassembled WGS sequence"/>
</dbReference>
<evidence type="ECO:0000256" key="1">
    <source>
        <dbReference type="ARBA" id="ARBA00005254"/>
    </source>
</evidence>
<dbReference type="CDD" id="cd06558">
    <property type="entry name" value="crotonase-like"/>
    <property type="match status" value="1"/>
</dbReference>
<reference evidence="2 3" key="1">
    <citation type="submission" date="2020-04" db="EMBL/GenBank/DDBJ databases">
        <title>MicrobeNet Type strains.</title>
        <authorList>
            <person name="Nicholson A.C."/>
        </authorList>
    </citation>
    <scope>NUCLEOTIDE SEQUENCE [LARGE SCALE GENOMIC DNA]</scope>
    <source>
        <strain evidence="2 3">DSM 45078</strain>
    </source>
</reference>
<accession>A0A846XJC1</accession>
<dbReference type="PANTHER" id="PTHR42964:SF1">
    <property type="entry name" value="POLYKETIDE BIOSYNTHESIS ENOYL-COA HYDRATASE PKSH-RELATED"/>
    <property type="match status" value="1"/>
</dbReference>
<name>A0A846XJC1_9NOCA</name>
<sequence length="254" mass="26635">MTELVHLEIDAAIATVTLDSPSNRNALSRRLVAELRAHLNTAMCDTQVRAVIITGTGPVFCAGADLKERSRPADPGQPDPSFADILRLIMEGPTPVVVKMNGPARAGGLGIVAASDIAIAPTTATFAFSEVKIGVAPAMIAVPCTRRMTPRSVSRYFLTGETFDATTAEKVGLVSIVTDDVDSACAGIAAALRDAGPNALAAAKKLIPIARNLELGDALTTMERESAELFASSEGQEGMAAFVAKRKPEWAQFD</sequence>
<dbReference type="EMBL" id="JAAXOO010000004">
    <property type="protein sequence ID" value="NKY34673.1"/>
    <property type="molecule type" value="Genomic_DNA"/>
</dbReference>
<dbReference type="InterPro" id="IPR051683">
    <property type="entry name" value="Enoyl-CoA_Hydratase/Isomerase"/>
</dbReference>
<keyword evidence="3" id="KW-1185">Reference proteome</keyword>
<dbReference type="SUPFAM" id="SSF52096">
    <property type="entry name" value="ClpP/crotonase"/>
    <property type="match status" value="1"/>
</dbReference>
<comment type="caution">
    <text evidence="2">The sequence shown here is derived from an EMBL/GenBank/DDBJ whole genome shotgun (WGS) entry which is preliminary data.</text>
</comment>
<dbReference type="InterPro" id="IPR029045">
    <property type="entry name" value="ClpP/crotonase-like_dom_sf"/>
</dbReference>
<dbReference type="InterPro" id="IPR001753">
    <property type="entry name" value="Enoyl-CoA_hydra/iso"/>
</dbReference>
<organism evidence="2 3">
    <name type="scientific">Nocardia speluncae</name>
    <dbReference type="NCBI Taxonomy" id="419477"/>
    <lineage>
        <taxon>Bacteria</taxon>
        <taxon>Bacillati</taxon>
        <taxon>Actinomycetota</taxon>
        <taxon>Actinomycetes</taxon>
        <taxon>Mycobacteriales</taxon>
        <taxon>Nocardiaceae</taxon>
        <taxon>Nocardia</taxon>
    </lineage>
</organism>
<protein>
    <submittedName>
        <fullName evidence="2">Enoyl-CoA hydratase</fullName>
    </submittedName>
</protein>
<dbReference type="Gene3D" id="3.90.226.10">
    <property type="entry name" value="2-enoyl-CoA Hydratase, Chain A, domain 1"/>
    <property type="match status" value="1"/>
</dbReference>
<comment type="similarity">
    <text evidence="1">Belongs to the enoyl-CoA hydratase/isomerase family.</text>
</comment>
<dbReference type="GO" id="GO:0003824">
    <property type="term" value="F:catalytic activity"/>
    <property type="evidence" value="ECO:0007669"/>
    <property type="project" value="UniProtKB-ARBA"/>
</dbReference>
<gene>
    <name evidence="2" type="ORF">HGA13_16550</name>
</gene>